<feature type="transmembrane region" description="Helical" evidence="1">
    <location>
        <begin position="56"/>
        <end position="78"/>
    </location>
</feature>
<gene>
    <name evidence="2" type="ORF">BW733_09070</name>
</gene>
<evidence type="ECO:0000256" key="1">
    <source>
        <dbReference type="SAM" id="Phobius"/>
    </source>
</evidence>
<evidence type="ECO:0000313" key="3">
    <source>
        <dbReference type="Proteomes" id="UP000188235"/>
    </source>
</evidence>
<evidence type="ECO:0000313" key="2">
    <source>
        <dbReference type="EMBL" id="AQP50956.1"/>
    </source>
</evidence>
<name>A0A1Q2CXW9_9ACTN</name>
<dbReference type="OrthoDB" id="10018075at2"/>
<dbReference type="Proteomes" id="UP000188235">
    <property type="component" value="Chromosome"/>
</dbReference>
<feature type="transmembrane region" description="Helical" evidence="1">
    <location>
        <begin position="12"/>
        <end position="36"/>
    </location>
</feature>
<keyword evidence="1" id="KW-0472">Membrane</keyword>
<proteinExistence type="predicted"/>
<dbReference type="KEGG" id="tfa:BW733_09070"/>
<dbReference type="AlphaFoldDB" id="A0A1Q2CXW9"/>
<keyword evidence="1" id="KW-1133">Transmembrane helix</keyword>
<dbReference type="RefSeq" id="WP_077349795.1">
    <property type="nucleotide sequence ID" value="NZ_CP019607.1"/>
</dbReference>
<organism evidence="2 3">
    <name type="scientific">Tessaracoccus flavescens</name>
    <dbReference type="NCBI Taxonomy" id="399497"/>
    <lineage>
        <taxon>Bacteria</taxon>
        <taxon>Bacillati</taxon>
        <taxon>Actinomycetota</taxon>
        <taxon>Actinomycetes</taxon>
        <taxon>Propionibacteriales</taxon>
        <taxon>Propionibacteriaceae</taxon>
        <taxon>Tessaracoccus</taxon>
    </lineage>
</organism>
<reference evidence="2 3" key="1">
    <citation type="journal article" date="2008" name="Int. J. Syst. Evol. Microbiol.">
        <title>Tessaracoccus flavescens sp. nov., isolated from marine sediment.</title>
        <authorList>
            <person name="Lee D.W."/>
            <person name="Lee S.D."/>
        </authorList>
    </citation>
    <scope>NUCLEOTIDE SEQUENCE [LARGE SCALE GENOMIC DNA]</scope>
    <source>
        <strain evidence="2 3">SST-39T</strain>
    </source>
</reference>
<feature type="transmembrane region" description="Helical" evidence="1">
    <location>
        <begin position="90"/>
        <end position="111"/>
    </location>
</feature>
<keyword evidence="1" id="KW-0812">Transmembrane</keyword>
<sequence>MTEPADNLRPRAALHLIWTVPLAVAVTFGAMFWMTLNWCGVSGCSGGGFGRISDPSLGGVLLGSLLMAAAWFAAIGAVPWHRSRAVRFGVAAAVAIVLTVIATLAATAVFAR</sequence>
<keyword evidence="3" id="KW-1185">Reference proteome</keyword>
<dbReference type="EMBL" id="CP019607">
    <property type="protein sequence ID" value="AQP50956.1"/>
    <property type="molecule type" value="Genomic_DNA"/>
</dbReference>
<evidence type="ECO:0008006" key="4">
    <source>
        <dbReference type="Google" id="ProtNLM"/>
    </source>
</evidence>
<accession>A0A1Q2CXW9</accession>
<protein>
    <recommendedName>
        <fullName evidence="4">Transmembrane protein</fullName>
    </recommendedName>
</protein>